<proteinExistence type="predicted"/>
<organism evidence="1 2">
    <name type="scientific">Microbotryum silenes-dioicae</name>
    <dbReference type="NCBI Taxonomy" id="796604"/>
    <lineage>
        <taxon>Eukaryota</taxon>
        <taxon>Fungi</taxon>
        <taxon>Dikarya</taxon>
        <taxon>Basidiomycota</taxon>
        <taxon>Pucciniomycotina</taxon>
        <taxon>Microbotryomycetes</taxon>
        <taxon>Microbotryales</taxon>
        <taxon>Microbotryaceae</taxon>
        <taxon>Microbotryum</taxon>
    </lineage>
</organism>
<keyword evidence="2" id="KW-1185">Reference proteome</keyword>
<reference evidence="1 2" key="1">
    <citation type="submission" date="2016-11" db="EMBL/GenBank/DDBJ databases">
        <authorList>
            <person name="Jaros S."/>
            <person name="Januszkiewicz K."/>
            <person name="Wedrychowicz H."/>
        </authorList>
    </citation>
    <scope>NUCLEOTIDE SEQUENCE [LARGE SCALE GENOMIC DNA]</scope>
</reference>
<evidence type="ECO:0000313" key="2">
    <source>
        <dbReference type="Proteomes" id="UP000249464"/>
    </source>
</evidence>
<accession>A0A2X0LVK0</accession>
<gene>
    <name evidence="1" type="primary">BQ5605_C016g08225</name>
    <name evidence="1" type="ORF">BQ5605_C016G08225</name>
</gene>
<sequence length="66" mass="7732">MVPFPFQCLRWHTREGFGSLWNVGLPLFWVDAWTALCHALELSMVWSEGRSRGGAHFLFVFPLEFF</sequence>
<dbReference type="AlphaFoldDB" id="A0A2X0LVK0"/>
<protein>
    <submittedName>
        <fullName evidence="1">BQ5605_C016g08225 protein</fullName>
    </submittedName>
</protein>
<name>A0A2X0LVK0_9BASI</name>
<dbReference type="Proteomes" id="UP000249464">
    <property type="component" value="Unassembled WGS sequence"/>
</dbReference>
<dbReference type="EMBL" id="FQNC01000018">
    <property type="protein sequence ID" value="SGY21346.1"/>
    <property type="molecule type" value="Genomic_DNA"/>
</dbReference>
<evidence type="ECO:0000313" key="1">
    <source>
        <dbReference type="EMBL" id="SGY21346.1"/>
    </source>
</evidence>